<protein>
    <recommendedName>
        <fullName evidence="4">DUF2790 domain-containing protein</fullName>
    </recommendedName>
</protein>
<keyword evidence="1" id="KW-0732">Signal</keyword>
<evidence type="ECO:0008006" key="4">
    <source>
        <dbReference type="Google" id="ProtNLM"/>
    </source>
</evidence>
<dbReference type="Gene3D" id="2.30.140.50">
    <property type="entry name" value="Protein of unknown function DUF2790"/>
    <property type="match status" value="1"/>
</dbReference>
<evidence type="ECO:0000313" key="2">
    <source>
        <dbReference type="EMBL" id="BBT39511.1"/>
    </source>
</evidence>
<dbReference type="InterPro" id="IPR021245">
    <property type="entry name" value="DUF2790"/>
</dbReference>
<sequence length="81" mass="8604">MTFSKALAIATLTFGTSVGAFAQSATPYHYGMNLDIARVIAVDAPANTASYASTATLTYRDSHGKLQKISYLRPTTSANQN</sequence>
<dbReference type="Proteomes" id="UP000515680">
    <property type="component" value="Chromosome"/>
</dbReference>
<dbReference type="AlphaFoldDB" id="A0A6S5T909"/>
<feature type="chain" id="PRO_5028476509" description="DUF2790 domain-containing protein" evidence="1">
    <location>
        <begin position="23"/>
        <end position="81"/>
    </location>
</feature>
<dbReference type="Pfam" id="PF10976">
    <property type="entry name" value="DUF2790"/>
    <property type="match status" value="1"/>
</dbReference>
<gene>
    <name evidence="2" type="ORF">WP8W18C01_18520</name>
</gene>
<dbReference type="EMBL" id="AP022227">
    <property type="protein sequence ID" value="BBT39511.1"/>
    <property type="molecule type" value="Genomic_DNA"/>
</dbReference>
<organism evidence="2 3">
    <name type="scientific">Pseudomonas putida</name>
    <name type="common">Arthrobacter siderocapsulatus</name>
    <dbReference type="NCBI Taxonomy" id="303"/>
    <lineage>
        <taxon>Bacteria</taxon>
        <taxon>Pseudomonadati</taxon>
        <taxon>Pseudomonadota</taxon>
        <taxon>Gammaproteobacteria</taxon>
        <taxon>Pseudomonadales</taxon>
        <taxon>Pseudomonadaceae</taxon>
        <taxon>Pseudomonas</taxon>
    </lineage>
</organism>
<dbReference type="GeneID" id="93543427"/>
<accession>A0A6S5T909</accession>
<feature type="signal peptide" evidence="1">
    <location>
        <begin position="1"/>
        <end position="22"/>
    </location>
</feature>
<proteinExistence type="predicted"/>
<evidence type="ECO:0000313" key="3">
    <source>
        <dbReference type="Proteomes" id="UP000515680"/>
    </source>
</evidence>
<evidence type="ECO:0000256" key="1">
    <source>
        <dbReference type="SAM" id="SignalP"/>
    </source>
</evidence>
<name>A0A6S5T909_PSEPU</name>
<dbReference type="RefSeq" id="WP_043214157.1">
    <property type="nucleotide sequence ID" value="NZ_AP022055.1"/>
</dbReference>
<reference evidence="2 3" key="1">
    <citation type="submission" date="2019-12" db="EMBL/GenBank/DDBJ databases">
        <title>complete genome sequences of Pseudomonas putida str. WP8-W18-CRE-01 isolated from wastewater treatment plant effluent.</title>
        <authorList>
            <person name="Sekizuka T."/>
            <person name="Itokawa K."/>
            <person name="Yatsu K."/>
            <person name="Inamine Y."/>
            <person name="Kuroda M."/>
        </authorList>
    </citation>
    <scope>NUCLEOTIDE SEQUENCE [LARGE SCALE GENOMIC DNA]</scope>
    <source>
        <strain evidence="2 3">WP8-W18-CRE-01</strain>
    </source>
</reference>